<accession>A0A9C7GD74</accession>
<feature type="domain" description="N-acetyltransferase" evidence="1">
    <location>
        <begin position="12"/>
        <end position="176"/>
    </location>
</feature>
<reference evidence="2" key="1">
    <citation type="submission" date="2021-10" db="EMBL/GenBank/DDBJ databases">
        <authorList>
            <person name="Criscuolo A."/>
        </authorList>
    </citation>
    <scope>NUCLEOTIDE SEQUENCE</scope>
    <source>
        <strain evidence="2">CIP111885</strain>
    </source>
</reference>
<dbReference type="SUPFAM" id="SSF55729">
    <property type="entry name" value="Acyl-CoA N-acyltransferases (Nat)"/>
    <property type="match status" value="1"/>
</dbReference>
<comment type="caution">
    <text evidence="2">The sequence shown here is derived from an EMBL/GenBank/DDBJ whole genome shotgun (WGS) entry which is preliminary data.</text>
</comment>
<dbReference type="PANTHER" id="PTHR43792">
    <property type="entry name" value="GNAT FAMILY, PUTATIVE (AFU_ORTHOLOGUE AFUA_3G00765)-RELATED-RELATED"/>
    <property type="match status" value="1"/>
</dbReference>
<evidence type="ECO:0000259" key="1">
    <source>
        <dbReference type="PROSITE" id="PS51186"/>
    </source>
</evidence>
<dbReference type="EMBL" id="CAKJTG010000034">
    <property type="protein sequence ID" value="CAG9610379.1"/>
    <property type="molecule type" value="Genomic_DNA"/>
</dbReference>
<name>A0A9C7GD74_9BACI</name>
<proteinExistence type="predicted"/>
<keyword evidence="3" id="KW-1185">Reference proteome</keyword>
<dbReference type="InterPro" id="IPR016181">
    <property type="entry name" value="Acyl_CoA_acyltransferase"/>
</dbReference>
<dbReference type="PANTHER" id="PTHR43792:SF1">
    <property type="entry name" value="N-ACETYLTRANSFERASE DOMAIN-CONTAINING PROTEIN"/>
    <property type="match status" value="1"/>
</dbReference>
<dbReference type="Pfam" id="PF13302">
    <property type="entry name" value="Acetyltransf_3"/>
    <property type="match status" value="1"/>
</dbReference>
<sequence length="180" mass="20786">MFVDAVIETDRLRIRPYQLKDVDSLYEVVSEPNFYQYVPEEVPTHDDVRKIVEWSMDCNLKNTKENIIKFNLAIIDKEYDELIGYCGLGPFDLNKNKVELYFGLSEQYRGMGLAKEAASAVLNYGFNVIGLNEMVSTVHPDNIASVKILESLGFVYFNTLKDLPKNEAYFEGHNYYVIEK</sequence>
<dbReference type="GO" id="GO:0016747">
    <property type="term" value="F:acyltransferase activity, transferring groups other than amino-acyl groups"/>
    <property type="evidence" value="ECO:0007669"/>
    <property type="project" value="InterPro"/>
</dbReference>
<dbReference type="CDD" id="cd04301">
    <property type="entry name" value="NAT_SF"/>
    <property type="match status" value="1"/>
</dbReference>
<dbReference type="InterPro" id="IPR000182">
    <property type="entry name" value="GNAT_dom"/>
</dbReference>
<dbReference type="InterPro" id="IPR051531">
    <property type="entry name" value="N-acetyltransferase"/>
</dbReference>
<evidence type="ECO:0000313" key="2">
    <source>
        <dbReference type="EMBL" id="CAG9610379.1"/>
    </source>
</evidence>
<organism evidence="2 3">
    <name type="scientific">Pseudoneobacillus rhizosphaerae</name>
    <dbReference type="NCBI Taxonomy" id="2880968"/>
    <lineage>
        <taxon>Bacteria</taxon>
        <taxon>Bacillati</taxon>
        <taxon>Bacillota</taxon>
        <taxon>Bacilli</taxon>
        <taxon>Bacillales</taxon>
        <taxon>Bacillaceae</taxon>
        <taxon>Pseudoneobacillus</taxon>
    </lineage>
</organism>
<evidence type="ECO:0000313" key="3">
    <source>
        <dbReference type="Proteomes" id="UP000789845"/>
    </source>
</evidence>
<dbReference type="Gene3D" id="3.40.630.30">
    <property type="match status" value="1"/>
</dbReference>
<dbReference type="PROSITE" id="PS51186">
    <property type="entry name" value="GNAT"/>
    <property type="match status" value="1"/>
</dbReference>
<gene>
    <name evidence="2" type="ORF">NEOCIP111885_04153</name>
</gene>
<dbReference type="AlphaFoldDB" id="A0A9C7GD74"/>
<protein>
    <recommendedName>
        <fullName evidence="1">N-acetyltransferase domain-containing protein</fullName>
    </recommendedName>
</protein>
<dbReference type="Proteomes" id="UP000789845">
    <property type="component" value="Unassembled WGS sequence"/>
</dbReference>